<evidence type="ECO:0000256" key="1">
    <source>
        <dbReference type="ARBA" id="ARBA00004496"/>
    </source>
</evidence>
<dbReference type="InterPro" id="IPR002575">
    <property type="entry name" value="Aminoglycoside_PTrfase"/>
</dbReference>
<keyword evidence="11" id="KW-1185">Reference proteome</keyword>
<dbReference type="Pfam" id="PF01636">
    <property type="entry name" value="APH"/>
    <property type="match status" value="1"/>
</dbReference>
<evidence type="ECO:0000256" key="2">
    <source>
        <dbReference type="ARBA" id="ARBA00022490"/>
    </source>
</evidence>
<dbReference type="Gene3D" id="3.90.1200.10">
    <property type="match status" value="1"/>
</dbReference>
<evidence type="ECO:0000259" key="9">
    <source>
        <dbReference type="Pfam" id="PF01636"/>
    </source>
</evidence>
<dbReference type="EC" id="2.7.1.81" evidence="7"/>
<organism evidence="10 11">
    <name type="scientific">Vitreoscilla stercoraria</name>
    <dbReference type="NCBI Taxonomy" id="61"/>
    <lineage>
        <taxon>Bacteria</taxon>
        <taxon>Pseudomonadati</taxon>
        <taxon>Pseudomonadota</taxon>
        <taxon>Betaproteobacteria</taxon>
        <taxon>Neisseriales</taxon>
        <taxon>Neisseriaceae</taxon>
        <taxon>Vitreoscilla</taxon>
    </lineage>
</organism>
<feature type="domain" description="Aminoglycoside phosphotransferase" evidence="9">
    <location>
        <begin position="30"/>
        <end position="253"/>
    </location>
</feature>
<comment type="subcellular location">
    <subcellularLocation>
        <location evidence="1">Cytoplasm</location>
    </subcellularLocation>
</comment>
<name>A0ABY4E7W8_VITST</name>
<dbReference type="InterPro" id="IPR050249">
    <property type="entry name" value="Pseudomonas-type_ThrB"/>
</dbReference>
<keyword evidence="2" id="KW-0963">Cytoplasm</keyword>
<comment type="function">
    <text evidence="6">Catalyzes the GTP-dependent phosphorylation of 5-hydroxy-L-lysine.</text>
</comment>
<dbReference type="PANTHER" id="PTHR21064:SF1">
    <property type="entry name" value="HYDROXYLYSINE KINASE"/>
    <property type="match status" value="1"/>
</dbReference>
<accession>A0ABY4E7W8</accession>
<dbReference type="EMBL" id="CP091512">
    <property type="protein sequence ID" value="UOO91438.1"/>
    <property type="molecule type" value="Genomic_DNA"/>
</dbReference>
<dbReference type="RefSeq" id="WP_244802716.1">
    <property type="nucleotide sequence ID" value="NZ_CP091512.1"/>
</dbReference>
<evidence type="ECO:0000256" key="8">
    <source>
        <dbReference type="ARBA" id="ARBA00040505"/>
    </source>
</evidence>
<dbReference type="SUPFAM" id="SSF56112">
    <property type="entry name" value="Protein kinase-like (PK-like)"/>
    <property type="match status" value="1"/>
</dbReference>
<dbReference type="InterPro" id="IPR011009">
    <property type="entry name" value="Kinase-like_dom_sf"/>
</dbReference>
<dbReference type="Proteomes" id="UP000832034">
    <property type="component" value="Chromosome"/>
</dbReference>
<keyword evidence="3" id="KW-0808">Transferase</keyword>
<evidence type="ECO:0000256" key="4">
    <source>
        <dbReference type="ARBA" id="ARBA00022777"/>
    </source>
</evidence>
<dbReference type="Gene3D" id="3.30.200.20">
    <property type="entry name" value="Phosphorylase Kinase, domain 1"/>
    <property type="match status" value="1"/>
</dbReference>
<protein>
    <recommendedName>
        <fullName evidence="8">Hydroxylysine kinase</fullName>
        <ecNumber evidence="7">2.7.1.81</ecNumber>
    </recommendedName>
</protein>
<proteinExistence type="predicted"/>
<evidence type="ECO:0000313" key="10">
    <source>
        <dbReference type="EMBL" id="UOO91438.1"/>
    </source>
</evidence>
<comment type="catalytic activity">
    <reaction evidence="5">
        <text>(5R)-5-hydroxy-L-lysine + GTP = (5R)-5-phosphooxy-L-lysine + GDP + H(+)</text>
        <dbReference type="Rhea" id="RHEA:19049"/>
        <dbReference type="ChEBI" id="CHEBI:15378"/>
        <dbReference type="ChEBI" id="CHEBI:37565"/>
        <dbReference type="ChEBI" id="CHEBI:57882"/>
        <dbReference type="ChEBI" id="CHEBI:58189"/>
        <dbReference type="ChEBI" id="CHEBI:58357"/>
        <dbReference type="EC" id="2.7.1.81"/>
    </reaction>
</comment>
<evidence type="ECO:0000256" key="7">
    <source>
        <dbReference type="ARBA" id="ARBA00038873"/>
    </source>
</evidence>
<dbReference type="PANTHER" id="PTHR21064">
    <property type="entry name" value="AMINOGLYCOSIDE PHOSPHOTRANSFERASE DOMAIN-CONTAINING PROTEIN-RELATED"/>
    <property type="match status" value="1"/>
</dbReference>
<keyword evidence="4" id="KW-0418">Kinase</keyword>
<gene>
    <name evidence="10" type="ORF">LVJ81_07105</name>
</gene>
<evidence type="ECO:0000313" key="11">
    <source>
        <dbReference type="Proteomes" id="UP000832034"/>
    </source>
</evidence>
<evidence type="ECO:0000256" key="5">
    <source>
        <dbReference type="ARBA" id="ARBA00036820"/>
    </source>
</evidence>
<reference evidence="10" key="1">
    <citation type="submission" date="2021-12" db="EMBL/GenBank/DDBJ databases">
        <authorList>
            <person name="Veyrier F.J."/>
        </authorList>
    </citation>
    <scope>NUCLEOTIDE SEQUENCE</scope>
    <source>
        <strain evidence="10">SAG 1488-6</strain>
    </source>
</reference>
<evidence type="ECO:0000256" key="3">
    <source>
        <dbReference type="ARBA" id="ARBA00022679"/>
    </source>
</evidence>
<sequence>MQAPPAVDEKQAANIAQQYYDVVAQVKSLAGERDKNFLLKTDQNHLWVLKIISQSEQLAEIDVQVQVLKHLQKQACKVKTPVAVASKTGHDWERYQQGEQAWNVRAYTFLEGIPVNQVAMTYELQRAFGVTAANISTALQTFEHPILERVILWDVMRLNHLEAWAQEVSGRDVLDVFILSFFKHFNVVVLPKLQQLPQYAIHGDLSQSNLVVSADNECAIDGVLDFGDMVKAPRVVELGIAASYALDTHLDMQISLQHIVAGFESVSALDEVEKDLLMDVIVARLVQRIVITTWRAQRFPENAEYILRGTAHAKAVLAALLQHEFVASRYASESTS</sequence>
<reference evidence="10" key="2">
    <citation type="journal article" date="2022" name="Res Sq">
        <title>Evolution of multicellular longitudinally dividing oral cavity symbionts (Neisseriaceae).</title>
        <authorList>
            <person name="Nyongesa S."/>
            <person name="Weber P."/>
            <person name="Bernet E."/>
            <person name="Pullido F."/>
            <person name="Nieckarz M."/>
            <person name="Delaby M."/>
            <person name="Nieves C."/>
            <person name="Viehboeck T."/>
            <person name="Krause N."/>
            <person name="Rivera-Millot A."/>
            <person name="Nakamura A."/>
            <person name="Vischer N."/>
            <person name="VanNieuwenhze M."/>
            <person name="Brun Y."/>
            <person name="Cava F."/>
            <person name="Bulgheresi S."/>
            <person name="Veyrier F."/>
        </authorList>
    </citation>
    <scope>NUCLEOTIDE SEQUENCE</scope>
    <source>
        <strain evidence="10">SAG 1488-6</strain>
    </source>
</reference>
<evidence type="ECO:0000256" key="6">
    <source>
        <dbReference type="ARBA" id="ARBA00037368"/>
    </source>
</evidence>